<feature type="transmembrane region" description="Helical" evidence="1">
    <location>
        <begin position="70"/>
        <end position="94"/>
    </location>
</feature>
<evidence type="ECO:0000313" key="3">
    <source>
        <dbReference type="Proteomes" id="UP000663853"/>
    </source>
</evidence>
<sequence>MGTNSLYSLSVLLAVVLVIAALMTKNNLDLDLYSQLQPNRQLQLYLGAIKSLHSCHVLQRCIEENRVAHIIYRLSIVLCIVSTVAVIAVLRFILSLLSRDRASLESRGTIVRIRGRLDGIAVAPELVEVNLCPQASVPSGPRYIGVSERGRNSPIEQCTLQSPLDVAQAQTRIILHGVAVDPPLVAQELPPGARSWVISTGNIPEVVLNLLHTLWALVCHLTYLVGPTAIVPGSQRGSSHPLQQSPPLDIGDTQPGRPKTAWYDFFTHRGVGTSLSPVPFGPSFARCYTRWIPDVLLRPLRGRHPTLFVLVIAIDEATHDLEILRLISEASKPGRINFSGLCKEVSLDKIYATIGRLYNESMNIPGSELLILLTGHGDSANRMRLHGDEFIDETDLYQFFEQLKLQNTHSTVIPTILFDICREGDKPSREPPEGIGLLWSCSSGEYAHAFRLPYNPRIPHSCFLLALVMGSCINDPPCTSETFKHRVNEQLDRLIVYLKEVYRLRHSKGKCPVCLESEELCKEPLQSIDWRSAKAKNMGGIIMLAEALLDTEIGQEIHRSITLNPTFRRANKLLPVDQADRGGGLEVLSAAVGATTGNSGNIPKAGTNGHVRGANLSVHAG</sequence>
<dbReference type="Proteomes" id="UP000663853">
    <property type="component" value="Unassembled WGS sequence"/>
</dbReference>
<reference evidence="2" key="1">
    <citation type="submission" date="2021-01" db="EMBL/GenBank/DDBJ databases">
        <authorList>
            <person name="Kaushik A."/>
        </authorList>
    </citation>
    <scope>NUCLEOTIDE SEQUENCE</scope>
    <source>
        <strain evidence="2">AG6-10EEA</strain>
    </source>
</reference>
<dbReference type="AlphaFoldDB" id="A0A8H3DS22"/>
<keyword evidence="1" id="KW-1133">Transmembrane helix</keyword>
<evidence type="ECO:0000256" key="1">
    <source>
        <dbReference type="SAM" id="Phobius"/>
    </source>
</evidence>
<keyword evidence="1" id="KW-0812">Transmembrane</keyword>
<evidence type="ECO:0000313" key="2">
    <source>
        <dbReference type="EMBL" id="CAE6536558.1"/>
    </source>
</evidence>
<keyword evidence="1" id="KW-0472">Membrane</keyword>
<accession>A0A8H3DS22</accession>
<feature type="transmembrane region" description="Helical" evidence="1">
    <location>
        <begin position="6"/>
        <end position="24"/>
    </location>
</feature>
<name>A0A8H3DS22_9AGAM</name>
<organism evidence="2 3">
    <name type="scientific">Rhizoctonia solani</name>
    <dbReference type="NCBI Taxonomy" id="456999"/>
    <lineage>
        <taxon>Eukaryota</taxon>
        <taxon>Fungi</taxon>
        <taxon>Dikarya</taxon>
        <taxon>Basidiomycota</taxon>
        <taxon>Agaricomycotina</taxon>
        <taxon>Agaricomycetes</taxon>
        <taxon>Cantharellales</taxon>
        <taxon>Ceratobasidiaceae</taxon>
        <taxon>Rhizoctonia</taxon>
    </lineage>
</organism>
<protein>
    <submittedName>
        <fullName evidence="2">Uncharacterized protein</fullName>
    </submittedName>
</protein>
<proteinExistence type="predicted"/>
<dbReference type="EMBL" id="CAJMXA010004183">
    <property type="protein sequence ID" value="CAE6536558.1"/>
    <property type="molecule type" value="Genomic_DNA"/>
</dbReference>
<comment type="caution">
    <text evidence="2">The sequence shown here is derived from an EMBL/GenBank/DDBJ whole genome shotgun (WGS) entry which is preliminary data.</text>
</comment>
<gene>
    <name evidence="2" type="ORF">RDB_LOCUS181220</name>
</gene>